<protein>
    <submittedName>
        <fullName evidence="1">Uncharacterized protein</fullName>
    </submittedName>
</protein>
<comment type="caution">
    <text evidence="1">The sequence shown here is derived from an EMBL/GenBank/DDBJ whole genome shotgun (WGS) entry which is preliminary data.</text>
</comment>
<reference evidence="1" key="1">
    <citation type="submission" date="2021-02" db="EMBL/GenBank/DDBJ databases">
        <authorList>
            <person name="Nowell W R."/>
        </authorList>
    </citation>
    <scope>NUCLEOTIDE SEQUENCE</scope>
</reference>
<dbReference type="EMBL" id="CAJNOO010007857">
    <property type="protein sequence ID" value="CAF1475044.1"/>
    <property type="molecule type" value="Genomic_DNA"/>
</dbReference>
<gene>
    <name evidence="1" type="ORF">RFH988_LOCUS37719</name>
</gene>
<dbReference type="Proteomes" id="UP000663882">
    <property type="component" value="Unassembled WGS sequence"/>
</dbReference>
<evidence type="ECO:0000313" key="2">
    <source>
        <dbReference type="Proteomes" id="UP000663882"/>
    </source>
</evidence>
<sequence length="56" mass="6288">LILRVLLNEPQRNEYSLSQVVAEAIRTILGVHRTNILIVYNHGKATISNDDTTSNL</sequence>
<name>A0A815RC50_9BILA</name>
<feature type="non-terminal residue" evidence="1">
    <location>
        <position position="1"/>
    </location>
</feature>
<proteinExistence type="predicted"/>
<accession>A0A815RC50</accession>
<dbReference type="AlphaFoldDB" id="A0A815RC50"/>
<organism evidence="1 2">
    <name type="scientific">Rotaria sordida</name>
    <dbReference type="NCBI Taxonomy" id="392033"/>
    <lineage>
        <taxon>Eukaryota</taxon>
        <taxon>Metazoa</taxon>
        <taxon>Spiralia</taxon>
        <taxon>Gnathifera</taxon>
        <taxon>Rotifera</taxon>
        <taxon>Eurotatoria</taxon>
        <taxon>Bdelloidea</taxon>
        <taxon>Philodinida</taxon>
        <taxon>Philodinidae</taxon>
        <taxon>Rotaria</taxon>
    </lineage>
</organism>
<evidence type="ECO:0000313" key="1">
    <source>
        <dbReference type="EMBL" id="CAF1475044.1"/>
    </source>
</evidence>